<dbReference type="Pfam" id="PF02668">
    <property type="entry name" value="TauD"/>
    <property type="match status" value="1"/>
</dbReference>
<keyword evidence="3 7" id="KW-0223">Dioxygenase</keyword>
<dbReference type="InterPro" id="IPR003819">
    <property type="entry name" value="TauD/TfdA-like"/>
</dbReference>
<sequence>MTKLSFTVNKNGVGVTVHEANVATGITVAQVLQIQDLLSRHRVVVIPNQNLTDEQLQDFAFKFGPPFVPDDKSPVLGSKDSAGSIVVVGNQAHEFAKSYLGHQEVLPHSDHQWLRCPSSASLLYALDIEEGSPPTIWTDMVKAYSLLDSKTQQSISELQLTTFNPFYRPFGSVSAKYVDRREDVPPGETFSHPLVRTHPLNHEKILYLNLAYEMEIDNVSYEKGKRIWSLLYDHVGQLSFRYEHHWRKGDLVFWDNRATIHYRPAFDSTVRRVLKRVTIGGEIPF</sequence>
<evidence type="ECO:0000256" key="2">
    <source>
        <dbReference type="ARBA" id="ARBA00022723"/>
    </source>
</evidence>
<dbReference type="PANTHER" id="PTHR30468">
    <property type="entry name" value="ALPHA-KETOGLUTARATE-DEPENDENT SULFONATE DIOXYGENASE"/>
    <property type="match status" value="1"/>
</dbReference>
<keyword evidence="4" id="KW-0560">Oxidoreductase</keyword>
<gene>
    <name evidence="7" type="ORF">EI293_20795</name>
</gene>
<evidence type="ECO:0000313" key="8">
    <source>
        <dbReference type="Proteomes" id="UP000270291"/>
    </source>
</evidence>
<evidence type="ECO:0000259" key="6">
    <source>
        <dbReference type="Pfam" id="PF02668"/>
    </source>
</evidence>
<evidence type="ECO:0000256" key="1">
    <source>
        <dbReference type="ARBA" id="ARBA00005896"/>
    </source>
</evidence>
<name>A0A428JXV3_9BACT</name>
<feature type="domain" description="TauD/TfdA-like" evidence="6">
    <location>
        <begin position="29"/>
        <end position="278"/>
    </location>
</feature>
<dbReference type="EMBL" id="RWIU01000010">
    <property type="protein sequence ID" value="RSK38962.1"/>
    <property type="molecule type" value="Genomic_DNA"/>
</dbReference>
<dbReference type="Gene3D" id="3.60.130.10">
    <property type="entry name" value="Clavaminate synthase-like"/>
    <property type="match status" value="1"/>
</dbReference>
<keyword evidence="5" id="KW-0408">Iron</keyword>
<dbReference type="GO" id="GO:0000908">
    <property type="term" value="F:taurine dioxygenase activity"/>
    <property type="evidence" value="ECO:0007669"/>
    <property type="project" value="TreeGrafter"/>
</dbReference>
<evidence type="ECO:0000256" key="4">
    <source>
        <dbReference type="ARBA" id="ARBA00023002"/>
    </source>
</evidence>
<dbReference type="GO" id="GO:0046872">
    <property type="term" value="F:metal ion binding"/>
    <property type="evidence" value="ECO:0007669"/>
    <property type="project" value="UniProtKB-KW"/>
</dbReference>
<reference evidence="7 8" key="1">
    <citation type="submission" date="2018-12" db="EMBL/GenBank/DDBJ databases">
        <authorList>
            <person name="Feng G."/>
            <person name="Zhu H."/>
        </authorList>
    </citation>
    <scope>NUCLEOTIDE SEQUENCE [LARGE SCALE GENOMIC DNA]</scope>
    <source>
        <strain evidence="7 8">LMG 26000</strain>
    </source>
</reference>
<dbReference type="GO" id="GO:0005737">
    <property type="term" value="C:cytoplasm"/>
    <property type="evidence" value="ECO:0007669"/>
    <property type="project" value="TreeGrafter"/>
</dbReference>
<dbReference type="RefSeq" id="WP_125440483.1">
    <property type="nucleotide sequence ID" value="NZ_RWIU01000010.1"/>
</dbReference>
<keyword evidence="2" id="KW-0479">Metal-binding</keyword>
<dbReference type="InterPro" id="IPR051323">
    <property type="entry name" value="AtsK-like"/>
</dbReference>
<evidence type="ECO:0000256" key="5">
    <source>
        <dbReference type="ARBA" id="ARBA00023004"/>
    </source>
</evidence>
<dbReference type="SUPFAM" id="SSF51197">
    <property type="entry name" value="Clavaminate synthase-like"/>
    <property type="match status" value="1"/>
</dbReference>
<protein>
    <submittedName>
        <fullName evidence="7">TauD/TfdA family dioxygenase</fullName>
    </submittedName>
</protein>
<dbReference type="AlphaFoldDB" id="A0A428JXV3"/>
<comment type="caution">
    <text evidence="7">The sequence shown here is derived from an EMBL/GenBank/DDBJ whole genome shotgun (WGS) entry which is preliminary data.</text>
</comment>
<evidence type="ECO:0000313" key="7">
    <source>
        <dbReference type="EMBL" id="RSK38962.1"/>
    </source>
</evidence>
<dbReference type="OrthoDB" id="581608at2"/>
<keyword evidence="8" id="KW-1185">Reference proteome</keyword>
<dbReference type="InterPro" id="IPR042098">
    <property type="entry name" value="TauD-like_sf"/>
</dbReference>
<dbReference type="PANTHER" id="PTHR30468:SF1">
    <property type="entry name" value="ALPHA-KETOGLUTARATE-DEPENDENT SULFONATE DIOXYGENASE"/>
    <property type="match status" value="1"/>
</dbReference>
<dbReference type="GO" id="GO:0006790">
    <property type="term" value="P:sulfur compound metabolic process"/>
    <property type="evidence" value="ECO:0007669"/>
    <property type="project" value="TreeGrafter"/>
</dbReference>
<accession>A0A428JXV3</accession>
<comment type="similarity">
    <text evidence="1">Belongs to the TfdA dioxygenase family.</text>
</comment>
<organism evidence="7 8">
    <name type="scientific">Hymenobacter perfusus</name>
    <dbReference type="NCBI Taxonomy" id="1236770"/>
    <lineage>
        <taxon>Bacteria</taxon>
        <taxon>Pseudomonadati</taxon>
        <taxon>Bacteroidota</taxon>
        <taxon>Cytophagia</taxon>
        <taxon>Cytophagales</taxon>
        <taxon>Hymenobacteraceae</taxon>
        <taxon>Hymenobacter</taxon>
    </lineage>
</organism>
<proteinExistence type="inferred from homology"/>
<dbReference type="Proteomes" id="UP000270291">
    <property type="component" value="Unassembled WGS sequence"/>
</dbReference>
<evidence type="ECO:0000256" key="3">
    <source>
        <dbReference type="ARBA" id="ARBA00022964"/>
    </source>
</evidence>